<gene>
    <name evidence="2" type="ORF">DSPE1174_LOCUS28842</name>
</gene>
<dbReference type="PANTHER" id="PTHR12994:SF17">
    <property type="entry name" value="LD30995P"/>
    <property type="match status" value="1"/>
</dbReference>
<dbReference type="GO" id="GO:0003676">
    <property type="term" value="F:nucleic acid binding"/>
    <property type="evidence" value="ECO:0007669"/>
    <property type="project" value="InterPro"/>
</dbReference>
<dbReference type="GO" id="GO:0046872">
    <property type="term" value="F:metal ion binding"/>
    <property type="evidence" value="ECO:0007669"/>
    <property type="project" value="InterPro"/>
</dbReference>
<protein>
    <recommendedName>
        <fullName evidence="3">Dipeptidase</fullName>
    </recommendedName>
</protein>
<comment type="similarity">
    <text evidence="1">Belongs to the peptidase C69 family. Secernin subfamily.</text>
</comment>
<dbReference type="PANTHER" id="PTHR12994">
    <property type="entry name" value="SECERNIN"/>
    <property type="match status" value="1"/>
</dbReference>
<dbReference type="GO" id="GO:0016805">
    <property type="term" value="F:dipeptidase activity"/>
    <property type="evidence" value="ECO:0007669"/>
    <property type="project" value="InterPro"/>
</dbReference>
<dbReference type="Pfam" id="PF03577">
    <property type="entry name" value="Peptidase_C69"/>
    <property type="match status" value="1"/>
</dbReference>
<evidence type="ECO:0000313" key="2">
    <source>
        <dbReference type="EMBL" id="CAD9476812.1"/>
    </source>
</evidence>
<dbReference type="PROSITE" id="PS01070">
    <property type="entry name" value="NUCLEASE_NON_SPEC"/>
    <property type="match status" value="1"/>
</dbReference>
<dbReference type="GO" id="GO:0006508">
    <property type="term" value="P:proteolysis"/>
    <property type="evidence" value="ECO:0007669"/>
    <property type="project" value="InterPro"/>
</dbReference>
<sequence>MTTHTDDCFDCDFRISKVPAADHPEGSQRPIQRYRAQYPRYVGYARGETYYPENTDMSIHEWTAGEGDFEPIGYIPQVPHTYSYVDGGYGIMNEFQVSIGESTCGAVLATLPVHLGGHALLEAAELSRIALERCKTARCAVETMGMLAVEYGFYGADPTMAEGGESLQVVDPTEAWMFHIIADDTGTSAVWVAQRVPSGHIAAVANQFVIRYVYLNDTANFLGSENLLEVAVRAGVWDPQADGEIVDYTRAFAMDRGHLSPYATRRQWRVLSLAAPSLALPSETNTLADDYPFSVAVDAPLSAQDVMAMNRDHYEGTAFDMTHGLAAGPYGDPSRFDPASTLGLEENYGAGETIDQEVSWSGNFERAISIYRCAYSWVSQARPHVENGLGVVWFGQYAPHASQYVPIYVGGSKVPAAFSKGSLFKFDPTVSYWIHAAIGNWADRFHVHTLGDIQFKQKELDNAFSVAQQGVEVDAGQMLRSELPTDAAALLDEAMDDASMNDLDEWGNFLYVLIAKFKDGQRIEGPPGKITYSERITPTKLFYPKWWLEAVGFFHDDDALLSGAALQDALTPAFKRLSNLGVLLALLVSHGVVAVGVALALRPSKVGETSGNNRGDGVETKKLGLSVTHFTEIGSSPNMLKKTKWSRVMDDRGGYRTIPTNFDAVEMIPCRPQGYQQQKNRIIV</sequence>
<reference evidence="2" key="1">
    <citation type="submission" date="2021-01" db="EMBL/GenBank/DDBJ databases">
        <authorList>
            <person name="Corre E."/>
            <person name="Pelletier E."/>
            <person name="Niang G."/>
            <person name="Scheremetjew M."/>
            <person name="Finn R."/>
            <person name="Kale V."/>
            <person name="Holt S."/>
            <person name="Cochrane G."/>
            <person name="Meng A."/>
            <person name="Brown T."/>
            <person name="Cohen L."/>
        </authorList>
    </citation>
    <scope>NUCLEOTIDE SEQUENCE</scope>
    <source>
        <strain evidence="2">CCMP1381</strain>
    </source>
</reference>
<organism evidence="2">
    <name type="scientific">Octactis speculum</name>
    <dbReference type="NCBI Taxonomy" id="3111310"/>
    <lineage>
        <taxon>Eukaryota</taxon>
        <taxon>Sar</taxon>
        <taxon>Stramenopiles</taxon>
        <taxon>Ochrophyta</taxon>
        <taxon>Dictyochophyceae</taxon>
        <taxon>Dictyochales</taxon>
        <taxon>Dictyochaceae</taxon>
        <taxon>Octactis</taxon>
    </lineage>
</organism>
<dbReference type="GO" id="GO:0070004">
    <property type="term" value="F:cysteine-type exopeptidase activity"/>
    <property type="evidence" value="ECO:0007669"/>
    <property type="project" value="InterPro"/>
</dbReference>
<evidence type="ECO:0000256" key="1">
    <source>
        <dbReference type="ARBA" id="ARBA00005705"/>
    </source>
</evidence>
<dbReference type="InterPro" id="IPR005322">
    <property type="entry name" value="Peptidase_C69"/>
</dbReference>
<dbReference type="AlphaFoldDB" id="A0A7S2MDE1"/>
<proteinExistence type="inferred from homology"/>
<dbReference type="InterPro" id="IPR018524">
    <property type="entry name" value="DNA/RNA_endonuclease_AS"/>
</dbReference>
<name>A0A7S2MDE1_9STRA</name>
<evidence type="ECO:0008006" key="3">
    <source>
        <dbReference type="Google" id="ProtNLM"/>
    </source>
</evidence>
<dbReference type="EMBL" id="HBGS01055573">
    <property type="protein sequence ID" value="CAD9476812.1"/>
    <property type="molecule type" value="Transcribed_RNA"/>
</dbReference>
<accession>A0A7S2MDE1</accession>